<dbReference type="RefSeq" id="WP_159823286.1">
    <property type="nucleotide sequence ID" value="NZ_CABWNB010000005.1"/>
</dbReference>
<organism evidence="1 2">
    <name type="scientific">Negativicoccus succinicivorans</name>
    <dbReference type="NCBI Taxonomy" id="620903"/>
    <lineage>
        <taxon>Bacteria</taxon>
        <taxon>Bacillati</taxon>
        <taxon>Bacillota</taxon>
        <taxon>Negativicutes</taxon>
        <taxon>Veillonellales</taxon>
        <taxon>Veillonellaceae</taxon>
        <taxon>Negativicoccus</taxon>
    </lineage>
</organism>
<dbReference type="AlphaFoldDB" id="A0A841R5D4"/>
<evidence type="ECO:0000313" key="2">
    <source>
        <dbReference type="Proteomes" id="UP000591941"/>
    </source>
</evidence>
<protein>
    <submittedName>
        <fullName evidence="1">Uncharacterized protein</fullName>
    </submittedName>
</protein>
<proteinExistence type="predicted"/>
<keyword evidence="2" id="KW-1185">Reference proteome</keyword>
<sequence>MRKHAGYILWELLLALLLCGLLSAALAPRVRAVLQTFQRLGTELKISEDSRFILGTLDSYLWSGTSQTRPGRKNQYVFVTPNHLRHAFYASGALYLELKNGQRQPMTEAGDGTANRPRFLPGKEDGDKMFTVDDQGLVTAQFTWVYGARQQTYSTAVLPYAQWYRVGETYVVR</sequence>
<gene>
    <name evidence="1" type="ORF">HNR45_001320</name>
</gene>
<dbReference type="EMBL" id="JACHHI010000007">
    <property type="protein sequence ID" value="MBB6478249.1"/>
    <property type="molecule type" value="Genomic_DNA"/>
</dbReference>
<reference evidence="1 2" key="1">
    <citation type="submission" date="2020-08" db="EMBL/GenBank/DDBJ databases">
        <title>Genomic Encyclopedia of Type Strains, Phase IV (KMG-IV): sequencing the most valuable type-strain genomes for metagenomic binning, comparative biology and taxonomic classification.</title>
        <authorList>
            <person name="Goeker M."/>
        </authorList>
    </citation>
    <scope>NUCLEOTIDE SEQUENCE [LARGE SCALE GENOMIC DNA]</scope>
    <source>
        <strain evidence="1 2">DSM 21255</strain>
    </source>
</reference>
<accession>A0A841R5D4</accession>
<dbReference type="GeneID" id="93486574"/>
<dbReference type="Proteomes" id="UP000591941">
    <property type="component" value="Unassembled WGS sequence"/>
</dbReference>
<evidence type="ECO:0000313" key="1">
    <source>
        <dbReference type="EMBL" id="MBB6478249.1"/>
    </source>
</evidence>
<name>A0A841R5D4_9FIRM</name>
<dbReference type="OrthoDB" id="10019560at2"/>
<comment type="caution">
    <text evidence="1">The sequence shown here is derived from an EMBL/GenBank/DDBJ whole genome shotgun (WGS) entry which is preliminary data.</text>
</comment>